<evidence type="ECO:0000313" key="8">
    <source>
        <dbReference type="EMBL" id="MFD1246765.1"/>
    </source>
</evidence>
<feature type="domain" description="Acyl-CoA dehydrogenase/oxidase N-terminal" evidence="7">
    <location>
        <begin position="9"/>
        <end position="105"/>
    </location>
</feature>
<dbReference type="InterPro" id="IPR036250">
    <property type="entry name" value="AcylCo_DH-like_C"/>
</dbReference>
<feature type="domain" description="Acyl-CoA dehydrogenase/oxidase C-terminal" evidence="6">
    <location>
        <begin position="216"/>
        <end position="356"/>
    </location>
</feature>
<accession>A0ABW3VW24</accession>
<dbReference type="GO" id="GO:0016491">
    <property type="term" value="F:oxidoreductase activity"/>
    <property type="evidence" value="ECO:0007669"/>
    <property type="project" value="UniProtKB-KW"/>
</dbReference>
<dbReference type="EMBL" id="JBHTLX010000005">
    <property type="protein sequence ID" value="MFD1246765.1"/>
    <property type="molecule type" value="Genomic_DNA"/>
</dbReference>
<dbReference type="Pfam" id="PF00441">
    <property type="entry name" value="Acyl-CoA_dh_1"/>
    <property type="match status" value="1"/>
</dbReference>
<dbReference type="Proteomes" id="UP001597229">
    <property type="component" value="Unassembled WGS sequence"/>
</dbReference>
<evidence type="ECO:0000259" key="7">
    <source>
        <dbReference type="Pfam" id="PF02771"/>
    </source>
</evidence>
<comment type="similarity">
    <text evidence="2">Belongs to the acyl-CoA dehydrogenase family.</text>
</comment>
<keyword evidence="3" id="KW-0285">Flavoprotein</keyword>
<protein>
    <submittedName>
        <fullName evidence="8">Acyl-CoA dehydrogenase family protein</fullName>
        <ecNumber evidence="8">1.-.-.-</ecNumber>
    </submittedName>
</protein>
<name>A0ABW3VW24_9ACTN</name>
<dbReference type="InterPro" id="IPR009100">
    <property type="entry name" value="AcylCoA_DH/oxidase_NM_dom_sf"/>
</dbReference>
<comment type="caution">
    <text evidence="8">The sequence shown here is derived from an EMBL/GenBank/DDBJ whole genome shotgun (WGS) entry which is preliminary data.</text>
</comment>
<dbReference type="InterPro" id="IPR009075">
    <property type="entry name" value="AcylCo_DH/oxidase_C"/>
</dbReference>
<comment type="cofactor">
    <cofactor evidence="1">
        <name>FAD</name>
        <dbReference type="ChEBI" id="CHEBI:57692"/>
    </cofactor>
</comment>
<dbReference type="InterPro" id="IPR013786">
    <property type="entry name" value="AcylCoA_DH/ox_N"/>
</dbReference>
<dbReference type="RefSeq" id="WP_367917757.1">
    <property type="nucleotide sequence ID" value="NZ_BAABAC010000005.1"/>
</dbReference>
<dbReference type="SUPFAM" id="SSF56645">
    <property type="entry name" value="Acyl-CoA dehydrogenase NM domain-like"/>
    <property type="match status" value="1"/>
</dbReference>
<evidence type="ECO:0000256" key="2">
    <source>
        <dbReference type="ARBA" id="ARBA00009347"/>
    </source>
</evidence>
<keyword evidence="5 8" id="KW-0560">Oxidoreductase</keyword>
<sequence length="365" mass="37056">MSDLNLLSTEIEDDLRSTVRGLLRDQCDPGAVTALYDGDRSTVDGLWKTLGVDLGLAGLLVPEHHGGAGASAREAAVVLEELGRTAAPVPFLTSAVVATTLLVHADADDLLAGLASGERTAAVVVPLSTAPDAELTTVELADGRLTGSVPSVAGALEADVLIVLTRETGRVAAYAVAAADATITPVVSLDMTRQVADVRLEGAEGTLVLADAEGAARAALDAGAALLASEQVGVAQWCLDTTVAYLKVRRQFGRVVGGFQAIKHRLADLAAGVESATAAARYAAATLAAGDGDRVVAASVAQAFCSDLAVAAAEEAIQLHAGIGMTWEHPAHLYLKRAKADQIALGTAGAHRARLAGLVGLQGAS</sequence>
<dbReference type="Pfam" id="PF02771">
    <property type="entry name" value="Acyl-CoA_dh_N"/>
    <property type="match status" value="1"/>
</dbReference>
<evidence type="ECO:0000256" key="1">
    <source>
        <dbReference type="ARBA" id="ARBA00001974"/>
    </source>
</evidence>
<dbReference type="PANTHER" id="PTHR43884">
    <property type="entry name" value="ACYL-COA DEHYDROGENASE"/>
    <property type="match status" value="1"/>
</dbReference>
<gene>
    <name evidence="8" type="ORF">ACFQ3F_03085</name>
</gene>
<evidence type="ECO:0000256" key="4">
    <source>
        <dbReference type="ARBA" id="ARBA00022827"/>
    </source>
</evidence>
<dbReference type="SUPFAM" id="SSF47203">
    <property type="entry name" value="Acyl-CoA dehydrogenase C-terminal domain-like"/>
    <property type="match status" value="1"/>
</dbReference>
<dbReference type="Gene3D" id="1.20.140.10">
    <property type="entry name" value="Butyryl-CoA Dehydrogenase, subunit A, domain 3"/>
    <property type="match status" value="1"/>
</dbReference>
<evidence type="ECO:0000259" key="6">
    <source>
        <dbReference type="Pfam" id="PF00441"/>
    </source>
</evidence>
<proteinExistence type="inferred from homology"/>
<evidence type="ECO:0000256" key="3">
    <source>
        <dbReference type="ARBA" id="ARBA00022630"/>
    </source>
</evidence>
<evidence type="ECO:0000256" key="5">
    <source>
        <dbReference type="ARBA" id="ARBA00023002"/>
    </source>
</evidence>
<dbReference type="Gene3D" id="1.10.540.10">
    <property type="entry name" value="Acyl-CoA dehydrogenase/oxidase, N-terminal domain"/>
    <property type="match status" value="1"/>
</dbReference>
<reference evidence="9" key="1">
    <citation type="journal article" date="2019" name="Int. J. Syst. Evol. Microbiol.">
        <title>The Global Catalogue of Microorganisms (GCM) 10K type strain sequencing project: providing services to taxonomists for standard genome sequencing and annotation.</title>
        <authorList>
            <consortium name="The Broad Institute Genomics Platform"/>
            <consortium name="The Broad Institute Genome Sequencing Center for Infectious Disease"/>
            <person name="Wu L."/>
            <person name="Ma J."/>
        </authorList>
    </citation>
    <scope>NUCLEOTIDE SEQUENCE [LARGE SCALE GENOMIC DNA]</scope>
    <source>
        <strain evidence="9">CCUG 52478</strain>
    </source>
</reference>
<keyword evidence="4" id="KW-0274">FAD</keyword>
<dbReference type="PANTHER" id="PTHR43884:SF20">
    <property type="entry name" value="ACYL-COA DEHYDROGENASE FADE28"/>
    <property type="match status" value="1"/>
</dbReference>
<dbReference type="InterPro" id="IPR037069">
    <property type="entry name" value="AcylCoA_DH/ox_N_sf"/>
</dbReference>
<keyword evidence="9" id="KW-1185">Reference proteome</keyword>
<evidence type="ECO:0000313" key="9">
    <source>
        <dbReference type="Proteomes" id="UP001597229"/>
    </source>
</evidence>
<dbReference type="EC" id="1.-.-.-" evidence="8"/>
<organism evidence="8 9">
    <name type="scientific">Nocardioides ginsengisoli</name>
    <dbReference type="NCBI Taxonomy" id="363868"/>
    <lineage>
        <taxon>Bacteria</taxon>
        <taxon>Bacillati</taxon>
        <taxon>Actinomycetota</taxon>
        <taxon>Actinomycetes</taxon>
        <taxon>Propionibacteriales</taxon>
        <taxon>Nocardioidaceae</taxon>
        <taxon>Nocardioides</taxon>
    </lineage>
</organism>